<feature type="compositionally biased region" description="Low complexity" evidence="20">
    <location>
        <begin position="860"/>
        <end position="892"/>
    </location>
</feature>
<evidence type="ECO:0000256" key="21">
    <source>
        <dbReference type="SAM" id="Phobius"/>
    </source>
</evidence>
<keyword evidence="9 21" id="KW-1133">Transmembrane helix</keyword>
<keyword evidence="7 21" id="KW-0812">Transmembrane</keyword>
<dbReference type="Proteomes" id="UP000515163">
    <property type="component" value="Unplaced"/>
</dbReference>
<dbReference type="RefSeq" id="XP_031573829.1">
    <property type="nucleotide sequence ID" value="XM_031717969.1"/>
</dbReference>
<keyword evidence="18" id="KW-0479">Metal-binding</keyword>
<feature type="transmembrane region" description="Helical" evidence="21">
    <location>
        <begin position="421"/>
        <end position="439"/>
    </location>
</feature>
<evidence type="ECO:0000256" key="12">
    <source>
        <dbReference type="ARBA" id="ARBA00023136"/>
    </source>
</evidence>
<dbReference type="GO" id="GO:0031410">
    <property type="term" value="C:cytoplasmic vesicle"/>
    <property type="evidence" value="ECO:0007669"/>
    <property type="project" value="UniProtKB-SubCell"/>
</dbReference>
<evidence type="ECO:0000256" key="7">
    <source>
        <dbReference type="ARBA" id="ARBA00022692"/>
    </source>
</evidence>
<dbReference type="GO" id="GO:0005262">
    <property type="term" value="F:calcium channel activity"/>
    <property type="evidence" value="ECO:0007669"/>
    <property type="project" value="UniProtKB-KW"/>
</dbReference>
<evidence type="ECO:0000313" key="23">
    <source>
        <dbReference type="Proteomes" id="UP000515163"/>
    </source>
</evidence>
<evidence type="ECO:0000256" key="2">
    <source>
        <dbReference type="ARBA" id="ARBA00004541"/>
    </source>
</evidence>
<evidence type="ECO:0000256" key="8">
    <source>
        <dbReference type="ARBA" id="ARBA00022837"/>
    </source>
</evidence>
<keyword evidence="6 18" id="KW-0107">Calcium channel</keyword>
<evidence type="ECO:0000256" key="4">
    <source>
        <dbReference type="ARBA" id="ARBA00022448"/>
    </source>
</evidence>
<evidence type="ECO:0000256" key="9">
    <source>
        <dbReference type="ARBA" id="ARBA00022989"/>
    </source>
</evidence>
<dbReference type="Pfam" id="PF20519">
    <property type="entry name" value="Polycystin_dom"/>
    <property type="match status" value="1"/>
</dbReference>
<comment type="subcellular location">
    <subcellularLocation>
        <location evidence="1">Cell projection</location>
        <location evidence="1">Cilium membrane</location>
        <topology evidence="1">Multi-pass membrane protein</topology>
    </subcellularLocation>
    <subcellularLocation>
        <location evidence="2">Cytoplasmic vesicle</location>
    </subcellularLocation>
</comment>
<dbReference type="InterPro" id="IPR018247">
    <property type="entry name" value="EF_Hand_1_Ca_BS"/>
</dbReference>
<sequence length="911" mass="103999">MSTAKRRGRPGSQASLGLSMNDDMEMSEKGRPQSSLSRNAWSDDDLLNGPGGDDVDFSSPRAPASAAVDVIPSAMESEPVSHQKQVPADVRAPGAKNVPVGCWTRFKRIVRGLWRTRQTEDTDTDREMHIKTTLRELLIYLVFITVLCILTFGMTNSTMYYFTKVMRDLFVESSMSNRNTFKEITTMSEFWMYAEGPLSDGLYWEKYYNDKNVSQDDMGFIYFENKILGRPRIRQTRVLNDSCVVHDDFKSVIKECYAPYSPSAEDTNPFGKMNGTAWTYKTEKELEGRSYWGRLTTYSGGGFTQLLALKKEDTKAVFNDLKENLWLDRGTRAVFIDFSVYNANINLFCIVRLLFEYPATGGCIPSFNFRTLKLIRYVDAFDHFVMACEGIFILFIIYYTIEEILEIKKHKMQYFKSFWNILDIVVIMLGYVAVLFNLYRTVVVGDLLTSLLANSNQYANFDSLGFWQTQFNNMVAVAVFFAWIKVFKYISFNKTMTQLSSTLSRCAKDVAGFAIMFFIIFFAYAQLGYLIFGTQVRDFSTFQDSIFTLFRIILGDFDFHQIENANRVLGPLFFISYVFFVFFVLLNMFLAIINDTYAEVKSDIAAQESEFEITDYFKKGYQNMLNKLSFKREKIIDIQKALKSADVNQDNKLDFEEWRANLKSRGHADAEIEAVFAKYDLDGDRILDEDEQRRMQEDLEGQKAELNEEIQEMERNKETRPKSGSRASFRGSDIDSDDDDDESNGGLSGRAASATGHRRGGGGGVSYEEFNVLSRRVDRMDHSIGSIVSKIDAVLVKLEAMEKAKLKRRETMAKLLDSITESERAGRSDDDVKRDQMEKLVREELERWDSESSMNRGDSRGPSPSGSRANTAKSGRSVSRGSVQSSLGSVRVPVRQDEQRPPPPFGEHTNV</sequence>
<organism evidence="23 24">
    <name type="scientific">Actinia tenebrosa</name>
    <name type="common">Australian red waratah sea anemone</name>
    <dbReference type="NCBI Taxonomy" id="6105"/>
    <lineage>
        <taxon>Eukaryota</taxon>
        <taxon>Metazoa</taxon>
        <taxon>Cnidaria</taxon>
        <taxon>Anthozoa</taxon>
        <taxon>Hexacorallia</taxon>
        <taxon>Actiniaria</taxon>
        <taxon>Actiniidae</taxon>
        <taxon>Actinia</taxon>
    </lineage>
</organism>
<evidence type="ECO:0000256" key="13">
    <source>
        <dbReference type="ARBA" id="ARBA00023157"/>
    </source>
</evidence>
<dbReference type="OrthoDB" id="5963283at2759"/>
<keyword evidence="16 18" id="KW-0407">Ion channel</keyword>
<feature type="transmembrane region" description="Helical" evidence="21">
    <location>
        <begin position="572"/>
        <end position="593"/>
    </location>
</feature>
<evidence type="ECO:0000313" key="24">
    <source>
        <dbReference type="RefSeq" id="XP_031573829.1"/>
    </source>
</evidence>
<evidence type="ECO:0000256" key="14">
    <source>
        <dbReference type="ARBA" id="ARBA00023180"/>
    </source>
</evidence>
<feature type="transmembrane region" description="Helical" evidence="21">
    <location>
        <begin position="380"/>
        <end position="401"/>
    </location>
</feature>
<keyword evidence="17" id="KW-0968">Cytoplasmic vesicle</keyword>
<dbReference type="GO" id="GO:0060170">
    <property type="term" value="C:ciliary membrane"/>
    <property type="evidence" value="ECO:0007669"/>
    <property type="project" value="UniProtKB-SubCell"/>
</dbReference>
<dbReference type="PRINTS" id="PR01433">
    <property type="entry name" value="POLYCYSTIN2"/>
</dbReference>
<keyword evidence="4" id="KW-0813">Transport</keyword>
<keyword evidence="10" id="KW-0175">Coiled coil</keyword>
<evidence type="ECO:0000256" key="11">
    <source>
        <dbReference type="ARBA" id="ARBA00023065"/>
    </source>
</evidence>
<dbReference type="PROSITE" id="PS00018">
    <property type="entry name" value="EF_HAND_1"/>
    <property type="match status" value="1"/>
</dbReference>
<keyword evidence="11 18" id="KW-0406">Ion transport</keyword>
<dbReference type="FunFam" id="1.10.287.70:FF:000055">
    <property type="entry name" value="Polycystic kidney disease 2-like 1"/>
    <property type="match status" value="1"/>
</dbReference>
<gene>
    <name evidence="24" type="primary">LOC116307689</name>
</gene>
<dbReference type="FunFam" id="1.20.5.340:FF:000020">
    <property type="entry name" value="polycystin-2 isoform X1"/>
    <property type="match status" value="1"/>
</dbReference>
<keyword evidence="14" id="KW-0325">Glycoprotein</keyword>
<dbReference type="AlphaFoldDB" id="A0A6P8J2P7"/>
<keyword evidence="13" id="KW-1015">Disulfide bond</keyword>
<dbReference type="InterPro" id="IPR011992">
    <property type="entry name" value="EF-hand-dom_pair"/>
</dbReference>
<dbReference type="InterPro" id="IPR051223">
    <property type="entry name" value="Polycystin"/>
</dbReference>
<evidence type="ECO:0000256" key="17">
    <source>
        <dbReference type="ARBA" id="ARBA00023329"/>
    </source>
</evidence>
<proteinExistence type="inferred from homology"/>
<dbReference type="Gene3D" id="1.20.120.350">
    <property type="entry name" value="Voltage-gated potassium channels. Chain C"/>
    <property type="match status" value="1"/>
</dbReference>
<keyword evidence="5" id="KW-1003">Cell membrane</keyword>
<evidence type="ECO:0000256" key="6">
    <source>
        <dbReference type="ARBA" id="ARBA00022673"/>
    </source>
</evidence>
<comment type="similarity">
    <text evidence="3">Belongs to the polycystin family.</text>
</comment>
<evidence type="ECO:0000256" key="10">
    <source>
        <dbReference type="ARBA" id="ARBA00023054"/>
    </source>
</evidence>
<dbReference type="SUPFAM" id="SSF47473">
    <property type="entry name" value="EF-hand"/>
    <property type="match status" value="1"/>
</dbReference>
<evidence type="ECO:0000256" key="19">
    <source>
        <dbReference type="PIRSR" id="PIRSR603915-2"/>
    </source>
</evidence>
<dbReference type="PROSITE" id="PS50222">
    <property type="entry name" value="EF_HAND_2"/>
    <property type="match status" value="1"/>
</dbReference>
<feature type="transmembrane region" description="Helical" evidence="21">
    <location>
        <begin position="471"/>
        <end position="490"/>
    </location>
</feature>
<evidence type="ECO:0000256" key="15">
    <source>
        <dbReference type="ARBA" id="ARBA00023273"/>
    </source>
</evidence>
<dbReference type="CDD" id="cd00051">
    <property type="entry name" value="EFh"/>
    <property type="match status" value="1"/>
</dbReference>
<dbReference type="InterPro" id="IPR013122">
    <property type="entry name" value="PKD1_2_channel"/>
</dbReference>
<keyword evidence="12 21" id="KW-0472">Membrane</keyword>
<feature type="region of interest" description="Disordered" evidence="20">
    <location>
        <begin position="1"/>
        <end position="62"/>
    </location>
</feature>
<evidence type="ECO:0000256" key="16">
    <source>
        <dbReference type="ARBA" id="ARBA00023303"/>
    </source>
</evidence>
<name>A0A6P8J2P7_ACTTE</name>
<keyword evidence="18" id="KW-0109">Calcium transport</keyword>
<dbReference type="PANTHER" id="PTHR10877">
    <property type="entry name" value="POLYCYSTIN FAMILY MEMBER"/>
    <property type="match status" value="1"/>
</dbReference>
<dbReference type="InterPro" id="IPR046791">
    <property type="entry name" value="Polycystin_dom"/>
</dbReference>
<feature type="region of interest" description="Disordered" evidence="20">
    <location>
        <begin position="817"/>
        <end position="911"/>
    </location>
</feature>
<feature type="transmembrane region" description="Helical" evidence="21">
    <location>
        <begin position="137"/>
        <end position="162"/>
    </location>
</feature>
<feature type="region of interest" description="Disordered" evidence="20">
    <location>
        <begin position="712"/>
        <end position="766"/>
    </location>
</feature>
<feature type="binding site" evidence="18">
    <location>
        <position position="684"/>
    </location>
    <ligand>
        <name>Ca(2+)</name>
        <dbReference type="ChEBI" id="CHEBI:29108"/>
        <label>2</label>
    </ligand>
</feature>
<dbReference type="Gene3D" id="1.10.287.70">
    <property type="match status" value="1"/>
</dbReference>
<feature type="compositionally biased region" description="Basic and acidic residues" evidence="20">
    <location>
        <begin position="712"/>
        <end position="721"/>
    </location>
</feature>
<feature type="binding site" evidence="18">
    <location>
        <position position="691"/>
    </location>
    <ligand>
        <name>Ca(2+)</name>
        <dbReference type="ChEBI" id="CHEBI:29108"/>
        <label>2</label>
    </ligand>
</feature>
<evidence type="ECO:0000259" key="22">
    <source>
        <dbReference type="PROSITE" id="PS50222"/>
    </source>
</evidence>
<feature type="binding site" evidence="18">
    <location>
        <position position="682"/>
    </location>
    <ligand>
        <name>Ca(2+)</name>
        <dbReference type="ChEBI" id="CHEBI:29108"/>
        <label>2</label>
    </ligand>
</feature>
<evidence type="ECO:0000256" key="5">
    <source>
        <dbReference type="ARBA" id="ARBA00022475"/>
    </source>
</evidence>
<evidence type="ECO:0000256" key="3">
    <source>
        <dbReference type="ARBA" id="ARBA00007200"/>
    </source>
</evidence>
<dbReference type="GO" id="GO:0005509">
    <property type="term" value="F:calcium ion binding"/>
    <property type="evidence" value="ECO:0007669"/>
    <property type="project" value="InterPro"/>
</dbReference>
<feature type="domain" description="EF-hand" evidence="22">
    <location>
        <begin position="633"/>
        <end position="668"/>
    </location>
</feature>
<dbReference type="KEGG" id="aten:116307689"/>
<dbReference type="Pfam" id="PF08016">
    <property type="entry name" value="PKD_channel"/>
    <property type="match status" value="1"/>
</dbReference>
<evidence type="ECO:0000256" key="1">
    <source>
        <dbReference type="ARBA" id="ARBA00004272"/>
    </source>
</evidence>
<dbReference type="SUPFAM" id="SSF81324">
    <property type="entry name" value="Voltage-gated potassium channels"/>
    <property type="match status" value="1"/>
</dbReference>
<dbReference type="Gene3D" id="1.20.5.340">
    <property type="match status" value="1"/>
</dbReference>
<dbReference type="SMART" id="SM00054">
    <property type="entry name" value="EFh"/>
    <property type="match status" value="2"/>
</dbReference>
<evidence type="ECO:0000256" key="20">
    <source>
        <dbReference type="SAM" id="MobiDB-lite"/>
    </source>
</evidence>
<feature type="disulfide bond" evidence="19">
    <location>
        <begin position="243"/>
        <end position="256"/>
    </location>
</feature>
<keyword evidence="15" id="KW-0966">Cell projection</keyword>
<keyword evidence="8 18" id="KW-0106">Calcium</keyword>
<protein>
    <submittedName>
        <fullName evidence="24">Polycystic kidney disease 2-like 1 protein isoform X1</fullName>
    </submittedName>
</protein>
<dbReference type="InterPro" id="IPR002048">
    <property type="entry name" value="EF_hand_dom"/>
</dbReference>
<dbReference type="FunCoup" id="A0A6P8J2P7">
    <property type="interactions" value="709"/>
</dbReference>
<dbReference type="InParanoid" id="A0A6P8J2P7"/>
<feature type="compositionally biased region" description="Acidic residues" evidence="20">
    <location>
        <begin position="734"/>
        <end position="743"/>
    </location>
</feature>
<dbReference type="GeneID" id="116307689"/>
<feature type="compositionally biased region" description="Basic and acidic residues" evidence="20">
    <location>
        <begin position="821"/>
        <end position="850"/>
    </location>
</feature>
<evidence type="ECO:0000256" key="18">
    <source>
        <dbReference type="PIRSR" id="PIRSR603915-1"/>
    </source>
</evidence>
<dbReference type="Gene3D" id="1.10.238.10">
    <property type="entry name" value="EF-hand"/>
    <property type="match status" value="1"/>
</dbReference>
<dbReference type="GO" id="GO:0050982">
    <property type="term" value="P:detection of mechanical stimulus"/>
    <property type="evidence" value="ECO:0007669"/>
    <property type="project" value="TreeGrafter"/>
</dbReference>
<feature type="transmembrane region" description="Helical" evidence="21">
    <location>
        <begin position="510"/>
        <end position="532"/>
    </location>
</feature>
<dbReference type="InterPro" id="IPR027359">
    <property type="entry name" value="Volt_channel_dom_sf"/>
</dbReference>
<dbReference type="PANTHER" id="PTHR10877:SF183">
    <property type="entry name" value="AT14535P-RELATED"/>
    <property type="match status" value="1"/>
</dbReference>
<accession>A0A6P8J2P7</accession>
<reference evidence="24" key="1">
    <citation type="submission" date="2025-08" db="UniProtKB">
        <authorList>
            <consortium name="RefSeq"/>
        </authorList>
    </citation>
    <scope>IDENTIFICATION</scope>
    <source>
        <tissue evidence="24">Tentacle</tissue>
    </source>
</reference>
<dbReference type="InterPro" id="IPR003915">
    <property type="entry name" value="PKD_2"/>
</dbReference>
<feature type="binding site" evidence="18">
    <location>
        <position position="680"/>
    </location>
    <ligand>
        <name>Ca(2+)</name>
        <dbReference type="ChEBI" id="CHEBI:29108"/>
        <label>2</label>
    </ligand>
</feature>
<keyword evidence="23" id="KW-1185">Reference proteome</keyword>